<dbReference type="AlphaFoldDB" id="A0A8J2KJY8"/>
<sequence length="88" mass="10261">MKNNYKNKSSVIFIDEESLLPEEAWEEKNGRRDKTSKLRGSWNKIKSIPEDKQSASLDMVSSAMHWHFCFVNLCLTSGSYLPWSFLED</sequence>
<dbReference type="Proteomes" id="UP000708208">
    <property type="component" value="Unassembled WGS sequence"/>
</dbReference>
<evidence type="ECO:0000313" key="1">
    <source>
        <dbReference type="EMBL" id="CAG7726671.1"/>
    </source>
</evidence>
<protein>
    <submittedName>
        <fullName evidence="1">Uncharacterized protein</fullName>
    </submittedName>
</protein>
<name>A0A8J2KJY8_9HEXA</name>
<gene>
    <name evidence="1" type="ORF">AFUS01_LOCUS15567</name>
</gene>
<accession>A0A8J2KJY8</accession>
<comment type="caution">
    <text evidence="1">The sequence shown here is derived from an EMBL/GenBank/DDBJ whole genome shotgun (WGS) entry which is preliminary data.</text>
</comment>
<organism evidence="1 2">
    <name type="scientific">Allacma fusca</name>
    <dbReference type="NCBI Taxonomy" id="39272"/>
    <lineage>
        <taxon>Eukaryota</taxon>
        <taxon>Metazoa</taxon>
        <taxon>Ecdysozoa</taxon>
        <taxon>Arthropoda</taxon>
        <taxon>Hexapoda</taxon>
        <taxon>Collembola</taxon>
        <taxon>Symphypleona</taxon>
        <taxon>Sminthuridae</taxon>
        <taxon>Allacma</taxon>
    </lineage>
</organism>
<keyword evidence="2" id="KW-1185">Reference proteome</keyword>
<evidence type="ECO:0000313" key="2">
    <source>
        <dbReference type="Proteomes" id="UP000708208"/>
    </source>
</evidence>
<dbReference type="OrthoDB" id="10256463at2759"/>
<proteinExistence type="predicted"/>
<reference evidence="1" key="1">
    <citation type="submission" date="2021-06" db="EMBL/GenBank/DDBJ databases">
        <authorList>
            <person name="Hodson N. C."/>
            <person name="Mongue J. A."/>
            <person name="Jaron S. K."/>
        </authorList>
    </citation>
    <scope>NUCLEOTIDE SEQUENCE</scope>
</reference>
<dbReference type="EMBL" id="CAJVCH010138609">
    <property type="protein sequence ID" value="CAG7726671.1"/>
    <property type="molecule type" value="Genomic_DNA"/>
</dbReference>